<gene>
    <name evidence="1" type="ORF">PM10SUCC1_36070</name>
</gene>
<reference evidence="1" key="1">
    <citation type="submission" date="2022-12" db="EMBL/GenBank/DDBJ databases">
        <title>Reference genome sequencing for broad-spectrum identification of bacterial and archaeal isolates by mass spectrometry.</title>
        <authorList>
            <person name="Sekiguchi Y."/>
            <person name="Tourlousse D.M."/>
        </authorList>
    </citation>
    <scope>NUCLEOTIDE SEQUENCE</scope>
    <source>
        <strain evidence="1">10succ1</strain>
    </source>
</reference>
<evidence type="ECO:0000313" key="1">
    <source>
        <dbReference type="EMBL" id="GLI58093.1"/>
    </source>
</evidence>
<name>A0A9W6GNX7_9FUSO</name>
<organism evidence="1 2">
    <name type="scientific">Propionigenium maris DSM 9537</name>
    <dbReference type="NCBI Taxonomy" id="1123000"/>
    <lineage>
        <taxon>Bacteria</taxon>
        <taxon>Fusobacteriati</taxon>
        <taxon>Fusobacteriota</taxon>
        <taxon>Fusobacteriia</taxon>
        <taxon>Fusobacteriales</taxon>
        <taxon>Fusobacteriaceae</taxon>
        <taxon>Propionigenium</taxon>
    </lineage>
</organism>
<accession>A0A9W6GNX7</accession>
<evidence type="ECO:0000313" key="2">
    <source>
        <dbReference type="Proteomes" id="UP001144471"/>
    </source>
</evidence>
<keyword evidence="2" id="KW-1185">Reference proteome</keyword>
<protein>
    <submittedName>
        <fullName evidence="1">Uncharacterized protein</fullName>
    </submittedName>
</protein>
<proteinExistence type="predicted"/>
<dbReference type="EMBL" id="BSDY01000033">
    <property type="protein sequence ID" value="GLI58093.1"/>
    <property type="molecule type" value="Genomic_DNA"/>
</dbReference>
<dbReference type="AlphaFoldDB" id="A0A9W6GNX7"/>
<comment type="caution">
    <text evidence="1">The sequence shown here is derived from an EMBL/GenBank/DDBJ whole genome shotgun (WGS) entry which is preliminary data.</text>
</comment>
<dbReference type="Proteomes" id="UP001144471">
    <property type="component" value="Unassembled WGS sequence"/>
</dbReference>
<dbReference type="RefSeq" id="WP_281837767.1">
    <property type="nucleotide sequence ID" value="NZ_BSDY01000033.1"/>
</dbReference>
<sequence length="87" mass="10451">MKKILLIGVLAVLGTVSYGRDHEYRSGKELDEMHKEYSENMEKLSRITPEDYKLLIKEEKKKREINMKNYHEFHRELATMDRGHENK</sequence>